<dbReference type="Proteomes" id="UP000494206">
    <property type="component" value="Unassembled WGS sequence"/>
</dbReference>
<feature type="compositionally biased region" description="Basic and acidic residues" evidence="2">
    <location>
        <begin position="1"/>
        <end position="12"/>
    </location>
</feature>
<evidence type="ECO:0000313" key="3">
    <source>
        <dbReference type="EMBL" id="CAB3403581.1"/>
    </source>
</evidence>
<feature type="coiled-coil region" evidence="1">
    <location>
        <begin position="65"/>
        <end position="92"/>
    </location>
</feature>
<comment type="caution">
    <text evidence="3">The sequence shown here is derived from an EMBL/GenBank/DDBJ whole genome shotgun (WGS) entry which is preliminary data.</text>
</comment>
<protein>
    <submittedName>
        <fullName evidence="3">Uncharacterized protein</fullName>
    </submittedName>
</protein>
<dbReference type="EMBL" id="CADEPM010000003">
    <property type="protein sequence ID" value="CAB3403581.1"/>
    <property type="molecule type" value="Genomic_DNA"/>
</dbReference>
<keyword evidence="1" id="KW-0175">Coiled coil</keyword>
<accession>A0A8S1EIC7</accession>
<evidence type="ECO:0000256" key="1">
    <source>
        <dbReference type="SAM" id="Coils"/>
    </source>
</evidence>
<feature type="region of interest" description="Disordered" evidence="2">
    <location>
        <begin position="1"/>
        <end position="28"/>
    </location>
</feature>
<feature type="compositionally biased region" description="Low complexity" evidence="2">
    <location>
        <begin position="15"/>
        <end position="27"/>
    </location>
</feature>
<proteinExistence type="predicted"/>
<organism evidence="3 4">
    <name type="scientific">Caenorhabditis bovis</name>
    <dbReference type="NCBI Taxonomy" id="2654633"/>
    <lineage>
        <taxon>Eukaryota</taxon>
        <taxon>Metazoa</taxon>
        <taxon>Ecdysozoa</taxon>
        <taxon>Nematoda</taxon>
        <taxon>Chromadorea</taxon>
        <taxon>Rhabditida</taxon>
        <taxon>Rhabditina</taxon>
        <taxon>Rhabditomorpha</taxon>
        <taxon>Rhabditoidea</taxon>
        <taxon>Rhabditidae</taxon>
        <taxon>Peloderinae</taxon>
        <taxon>Caenorhabditis</taxon>
    </lineage>
</organism>
<evidence type="ECO:0000313" key="4">
    <source>
        <dbReference type="Proteomes" id="UP000494206"/>
    </source>
</evidence>
<evidence type="ECO:0000256" key="2">
    <source>
        <dbReference type="SAM" id="MobiDB-lite"/>
    </source>
</evidence>
<keyword evidence="4" id="KW-1185">Reference proteome</keyword>
<dbReference type="AlphaFoldDB" id="A0A8S1EIC7"/>
<name>A0A8S1EIC7_9PELO</name>
<sequence>MKFDIPESDYRMRRSSTSCSSISSSSSEYCDFSPQPALNLPSKVLDRLKQYMPEVPSDQVAYKILTDSVAHLLELERQLESLEAQAKLYRMSHNADVPDDLADVDVSAFRHLVLEKPQ</sequence>
<gene>
    <name evidence="3" type="ORF">CBOVIS_LOCUS6040</name>
</gene>
<reference evidence="3 4" key="1">
    <citation type="submission" date="2020-04" db="EMBL/GenBank/DDBJ databases">
        <authorList>
            <person name="Laetsch R D."/>
            <person name="Stevens L."/>
            <person name="Kumar S."/>
            <person name="Blaxter L. M."/>
        </authorList>
    </citation>
    <scope>NUCLEOTIDE SEQUENCE [LARGE SCALE GENOMIC DNA]</scope>
</reference>